<protein>
    <submittedName>
        <fullName evidence="4">Ferrichrome receptor FcuA</fullName>
    </submittedName>
</protein>
<keyword evidence="5" id="KW-1185">Reference proteome</keyword>
<sequence length="109" mass="12038">MPSSPTLYSGGNLADPQTTALTLMRSVSVSDTLGFLNDRVLFTIGARHQSILANTFDYTGKQTQAYNQSLMTPLFGLVVRPWQNVAFFANHIRRVAGRVPDREAGNLHE</sequence>
<evidence type="ECO:0000256" key="2">
    <source>
        <dbReference type="ARBA" id="ARBA00023136"/>
    </source>
</evidence>
<keyword evidence="4" id="KW-0675">Receptor</keyword>
<evidence type="ECO:0000313" key="5">
    <source>
        <dbReference type="Proteomes" id="UP000494365"/>
    </source>
</evidence>
<dbReference type="SUPFAM" id="SSF56935">
    <property type="entry name" value="Porins"/>
    <property type="match status" value="1"/>
</dbReference>
<dbReference type="AlphaFoldDB" id="A0A6S7C037"/>
<gene>
    <name evidence="4" type="primary">fcuA_2</name>
    <name evidence="4" type="ORF">LMG28614_00573</name>
</gene>
<evidence type="ECO:0000313" key="4">
    <source>
        <dbReference type="EMBL" id="CAB3778232.1"/>
    </source>
</evidence>
<accession>A0A6S7C037</accession>
<proteinExistence type="predicted"/>
<dbReference type="EMBL" id="CADIKK010000002">
    <property type="protein sequence ID" value="CAB3778232.1"/>
    <property type="molecule type" value="Genomic_DNA"/>
</dbReference>
<comment type="subcellular location">
    <subcellularLocation>
        <location evidence="1">Cell outer membrane</location>
    </subcellularLocation>
</comment>
<organism evidence="4 5">
    <name type="scientific">Paraburkholderia ultramafica</name>
    <dbReference type="NCBI Taxonomy" id="1544867"/>
    <lineage>
        <taxon>Bacteria</taxon>
        <taxon>Pseudomonadati</taxon>
        <taxon>Pseudomonadota</taxon>
        <taxon>Betaproteobacteria</taxon>
        <taxon>Burkholderiales</taxon>
        <taxon>Burkholderiaceae</taxon>
        <taxon>Paraburkholderia</taxon>
    </lineage>
</organism>
<name>A0A6S7C037_9BURK</name>
<evidence type="ECO:0000256" key="3">
    <source>
        <dbReference type="ARBA" id="ARBA00023237"/>
    </source>
</evidence>
<dbReference type="InterPro" id="IPR036942">
    <property type="entry name" value="Beta-barrel_TonB_sf"/>
</dbReference>
<reference evidence="4 5" key="1">
    <citation type="submission" date="2020-04" db="EMBL/GenBank/DDBJ databases">
        <authorList>
            <person name="De Canck E."/>
        </authorList>
    </citation>
    <scope>NUCLEOTIDE SEQUENCE [LARGE SCALE GENOMIC DNA]</scope>
    <source>
        <strain evidence="4 5">LMG 28614</strain>
    </source>
</reference>
<evidence type="ECO:0000256" key="1">
    <source>
        <dbReference type="ARBA" id="ARBA00004442"/>
    </source>
</evidence>
<keyword evidence="2" id="KW-0472">Membrane</keyword>
<dbReference type="GO" id="GO:0009279">
    <property type="term" value="C:cell outer membrane"/>
    <property type="evidence" value="ECO:0007669"/>
    <property type="project" value="UniProtKB-SubCell"/>
</dbReference>
<dbReference type="Proteomes" id="UP000494365">
    <property type="component" value="Unassembled WGS sequence"/>
</dbReference>
<dbReference type="Gene3D" id="2.40.170.20">
    <property type="entry name" value="TonB-dependent receptor, beta-barrel domain"/>
    <property type="match status" value="1"/>
</dbReference>
<keyword evidence="3" id="KW-0998">Cell outer membrane</keyword>